<protein>
    <submittedName>
        <fullName evidence="1">Uncharacterized protein</fullName>
    </submittedName>
</protein>
<accession>A0A653BL64</accession>
<sequence length="34" mass="3962">MWKRHTSEVGDQVVQMLVRLPTVLFSSIYLQVLS</sequence>
<dbReference type="Proteomes" id="UP000410492">
    <property type="component" value="Unassembled WGS sequence"/>
</dbReference>
<reference evidence="1 2" key="1">
    <citation type="submission" date="2019-01" db="EMBL/GenBank/DDBJ databases">
        <authorList>
            <person name="Sayadi A."/>
        </authorList>
    </citation>
    <scope>NUCLEOTIDE SEQUENCE [LARGE SCALE GENOMIC DNA]</scope>
</reference>
<name>A0A653BL64_CALMS</name>
<evidence type="ECO:0000313" key="1">
    <source>
        <dbReference type="EMBL" id="VEN36343.1"/>
    </source>
</evidence>
<proteinExistence type="predicted"/>
<dbReference type="AlphaFoldDB" id="A0A653BL64"/>
<dbReference type="EMBL" id="CAACVG010002335">
    <property type="protein sequence ID" value="VEN36343.1"/>
    <property type="molecule type" value="Genomic_DNA"/>
</dbReference>
<gene>
    <name evidence="1" type="ORF">CALMAC_LOCUS1994</name>
</gene>
<evidence type="ECO:0000313" key="2">
    <source>
        <dbReference type="Proteomes" id="UP000410492"/>
    </source>
</evidence>
<dbReference type="OrthoDB" id="277888at2759"/>
<keyword evidence="2" id="KW-1185">Reference proteome</keyword>
<organism evidence="1 2">
    <name type="scientific">Callosobruchus maculatus</name>
    <name type="common">Southern cowpea weevil</name>
    <name type="synonym">Pulse bruchid</name>
    <dbReference type="NCBI Taxonomy" id="64391"/>
    <lineage>
        <taxon>Eukaryota</taxon>
        <taxon>Metazoa</taxon>
        <taxon>Ecdysozoa</taxon>
        <taxon>Arthropoda</taxon>
        <taxon>Hexapoda</taxon>
        <taxon>Insecta</taxon>
        <taxon>Pterygota</taxon>
        <taxon>Neoptera</taxon>
        <taxon>Endopterygota</taxon>
        <taxon>Coleoptera</taxon>
        <taxon>Polyphaga</taxon>
        <taxon>Cucujiformia</taxon>
        <taxon>Chrysomeloidea</taxon>
        <taxon>Chrysomelidae</taxon>
        <taxon>Bruchinae</taxon>
        <taxon>Bruchini</taxon>
        <taxon>Callosobruchus</taxon>
    </lineage>
</organism>